<dbReference type="OrthoDB" id="323926at2"/>
<dbReference type="RefSeq" id="WP_071876843.1">
    <property type="nucleotide sequence ID" value="NZ_JXLC01000004.1"/>
</dbReference>
<dbReference type="InterPro" id="IPR010033">
    <property type="entry name" value="HAD_SF_ppase_IIIC"/>
</dbReference>
<evidence type="ECO:0000313" key="3">
    <source>
        <dbReference type="EMBL" id="OJG92857.1"/>
    </source>
</evidence>
<dbReference type="EMBL" id="CP013614">
    <property type="protein sequence ID" value="ALR99840.1"/>
    <property type="molecule type" value="Genomic_DNA"/>
</dbReference>
<organism evidence="3 5">
    <name type="scientific">Enterococcus silesiacus</name>
    <dbReference type="NCBI Taxonomy" id="332949"/>
    <lineage>
        <taxon>Bacteria</taxon>
        <taxon>Bacillati</taxon>
        <taxon>Bacillota</taxon>
        <taxon>Bacilli</taxon>
        <taxon>Lactobacillales</taxon>
        <taxon>Enterococcaceae</taxon>
        <taxon>Enterococcus</taxon>
    </lineage>
</organism>
<evidence type="ECO:0000313" key="4">
    <source>
        <dbReference type="Proteomes" id="UP000065511"/>
    </source>
</evidence>
<reference evidence="2 4" key="2">
    <citation type="submission" date="2015-12" db="EMBL/GenBank/DDBJ databases">
        <authorList>
            <person name="Lauer A."/>
            <person name="Humrighouse B."/>
            <person name="Loparev V."/>
            <person name="Shewmaker P.L."/>
            <person name="Whitney A.M."/>
            <person name="McLaughlin R.W."/>
        </authorList>
    </citation>
    <scope>NUCLEOTIDE SEQUENCE [LARGE SCALE GENOMIC DNA]</scope>
    <source>
        <strain evidence="2 4">LMG 23085</strain>
    </source>
</reference>
<dbReference type="SUPFAM" id="SSF55729">
    <property type="entry name" value="Acyl-CoA N-acyltransferases (Nat)"/>
    <property type="match status" value="1"/>
</dbReference>
<evidence type="ECO:0000313" key="2">
    <source>
        <dbReference type="EMBL" id="ALR99840.1"/>
    </source>
</evidence>
<name>A0A0S3K6B4_9ENTE</name>
<accession>A0A0S3K6B4</accession>
<dbReference type="Proteomes" id="UP000183039">
    <property type="component" value="Unassembled WGS sequence"/>
</dbReference>
<feature type="domain" description="N-acetyltransferase" evidence="1">
    <location>
        <begin position="181"/>
        <end position="334"/>
    </location>
</feature>
<gene>
    <name evidence="2" type="ORF">ATZ33_00110</name>
    <name evidence="3" type="ORF">RV15_GL002802</name>
</gene>
<dbReference type="Gene3D" id="3.40.630.30">
    <property type="match status" value="1"/>
</dbReference>
<dbReference type="Gene3D" id="3.40.50.1000">
    <property type="entry name" value="HAD superfamily/HAD-like"/>
    <property type="match status" value="1"/>
</dbReference>
<dbReference type="InterPro" id="IPR023214">
    <property type="entry name" value="HAD_sf"/>
</dbReference>
<dbReference type="EMBL" id="JXLC01000004">
    <property type="protein sequence ID" value="OJG92857.1"/>
    <property type="molecule type" value="Genomic_DNA"/>
</dbReference>
<dbReference type="AlphaFoldDB" id="A0A0S3K6B4"/>
<dbReference type="InterPro" id="IPR016181">
    <property type="entry name" value="Acyl_CoA_acyltransferase"/>
</dbReference>
<dbReference type="InterPro" id="IPR010037">
    <property type="entry name" value="FkbH_domain"/>
</dbReference>
<proteinExistence type="predicted"/>
<dbReference type="Proteomes" id="UP000065511">
    <property type="component" value="Chromosome"/>
</dbReference>
<evidence type="ECO:0000313" key="5">
    <source>
        <dbReference type="Proteomes" id="UP000183039"/>
    </source>
</evidence>
<dbReference type="InterPro" id="IPR036412">
    <property type="entry name" value="HAD-like_sf"/>
</dbReference>
<dbReference type="GO" id="GO:0016747">
    <property type="term" value="F:acyltransferase activity, transferring groups other than amino-acyl groups"/>
    <property type="evidence" value="ECO:0007669"/>
    <property type="project" value="InterPro"/>
</dbReference>
<evidence type="ECO:0000259" key="1">
    <source>
        <dbReference type="PROSITE" id="PS51186"/>
    </source>
</evidence>
<dbReference type="InterPro" id="IPR000182">
    <property type="entry name" value="GNAT_dom"/>
</dbReference>
<dbReference type="NCBIfam" id="TIGR01681">
    <property type="entry name" value="HAD-SF-IIIC"/>
    <property type="match status" value="1"/>
</dbReference>
<dbReference type="KEGG" id="ess:ATZ33_00110"/>
<dbReference type="NCBIfam" id="TIGR01686">
    <property type="entry name" value="FkbH"/>
    <property type="match status" value="1"/>
</dbReference>
<dbReference type="PROSITE" id="PS51186">
    <property type="entry name" value="GNAT"/>
    <property type="match status" value="1"/>
</dbReference>
<dbReference type="SUPFAM" id="SSF56784">
    <property type="entry name" value="HAD-like"/>
    <property type="match status" value="1"/>
</dbReference>
<sequence>MKQKKIKCVVWDLDLTIWDGVLTEDKRIELRPDVKKIIETLDYRGILQSIASKNDEKLAEKKLKEFGLYDYFIYPEINWHAKSVSIDKIASSINISKDTIAFIDDQEFERNEVSFSHSEILCIDGEKLDGLLEMSEFNPTFITVDSKNRRQMYQQDIERNQIEEAFEGTKEAFLKTLNLKMTITEAKEEDLKRVEELTIRTSQLNSTGTIYSYEDLQKLLFSKTHKMFVVQLDDKYGSYGKIGLALIETIEEVWTIKLLIMSCRVISRGVGNVLLYYVMNKARKKAITLQAEFIPTDRNKIMYITYKFSGFKEVEKTGEQLIFEADLTHEKELPEYVYLPKEK</sequence>
<protein>
    <submittedName>
        <fullName evidence="3">FkbH</fullName>
    </submittedName>
</protein>
<keyword evidence="4" id="KW-1185">Reference proteome</keyword>
<reference evidence="3 5" key="1">
    <citation type="submission" date="2014-12" db="EMBL/GenBank/DDBJ databases">
        <title>Draft genome sequences of 29 type strains of Enterococci.</title>
        <authorList>
            <person name="Zhong Z."/>
            <person name="Sun Z."/>
            <person name="Liu W."/>
            <person name="Zhang W."/>
            <person name="Zhang H."/>
        </authorList>
    </citation>
    <scope>NUCLEOTIDE SEQUENCE [LARGE SCALE GENOMIC DNA]</scope>
    <source>
        <strain evidence="3 5">DSM 22801</strain>
    </source>
</reference>